<organism evidence="2 3">
    <name type="scientific">Brevundimonas diminuta</name>
    <name type="common">Pseudomonas diminuta</name>
    <dbReference type="NCBI Taxonomy" id="293"/>
    <lineage>
        <taxon>Bacteria</taxon>
        <taxon>Pseudomonadati</taxon>
        <taxon>Pseudomonadota</taxon>
        <taxon>Alphaproteobacteria</taxon>
        <taxon>Caulobacterales</taxon>
        <taxon>Caulobacteraceae</taxon>
        <taxon>Brevundimonas</taxon>
    </lineage>
</organism>
<accession>A0A2X1ADT6</accession>
<dbReference type="Proteomes" id="UP000250358">
    <property type="component" value="Unassembled WGS sequence"/>
</dbReference>
<keyword evidence="1" id="KW-1133">Transmembrane helix</keyword>
<protein>
    <recommendedName>
        <fullName evidence="4">SH3 domain-containing protein</fullName>
    </recommendedName>
</protein>
<sequence length="557" mass="58970">MDLSKLAFVAVETPGLPTVTIDVGSGDFETWARRGLRQSRWPDGPDFVRALLTERARIMTPDQAWAAAPAAFDPAAASAVAVELIDEFAAALIARASGFLVPHLESRDGKVVARDAEMAKASLAILRDETPATALMRIVAAKTADRELARQKAAARYDRQLGATQQAAIGISRVLAEQSKLSELMQQASPAFALKETLGRVGASSTLLAAMGEDSTVSRMMRENSPLRDVASGWTQGLSILTRDRDILQDSIRTALEGQSILKTAGLADALRLSAVERAATGGVLETWRRAETASALALAISGTPSWARSLNRQLDLGLPRAALAGLAIFSAADMADATTLAETVAALGVQGRPGWLYTADAVLVGGAPPSAGSAVLRDYDAADGNTPVGETVGDIQAFDSGGLEGLQDRVDRIPDRLSMLGRADLVGRHGLVNLIAVLLAVAAIATTVAFELDDRDTQALIAMEAKNNAVLDRIAQTQADIVQAARDDRNVRGLNRSSWLRVEPDQSAAPIRKLFPDELVRVRTAQGSWVEVEVFDYGGGSTVGWMPRSALAAPRA</sequence>
<proteinExistence type="predicted"/>
<feature type="transmembrane region" description="Helical" evidence="1">
    <location>
        <begin position="431"/>
        <end position="451"/>
    </location>
</feature>
<evidence type="ECO:0000313" key="3">
    <source>
        <dbReference type="Proteomes" id="UP000250358"/>
    </source>
</evidence>
<keyword evidence="1" id="KW-0472">Membrane</keyword>
<dbReference type="AlphaFoldDB" id="A0A2X1ADT6"/>
<evidence type="ECO:0008006" key="4">
    <source>
        <dbReference type="Google" id="ProtNLM"/>
    </source>
</evidence>
<reference evidence="2 3" key="1">
    <citation type="submission" date="2018-06" db="EMBL/GenBank/DDBJ databases">
        <authorList>
            <consortium name="Pathogen Informatics"/>
            <person name="Doyle S."/>
        </authorList>
    </citation>
    <scope>NUCLEOTIDE SEQUENCE [LARGE SCALE GENOMIC DNA]</scope>
    <source>
        <strain evidence="2 3">NCTC11165</strain>
    </source>
</reference>
<gene>
    <name evidence="2" type="ORF">NCTC11165_01004</name>
</gene>
<evidence type="ECO:0000256" key="1">
    <source>
        <dbReference type="SAM" id="Phobius"/>
    </source>
</evidence>
<dbReference type="RefSeq" id="WP_128115282.1">
    <property type="nucleotide sequence ID" value="NZ_UAQM01000002.1"/>
</dbReference>
<evidence type="ECO:0000313" key="2">
    <source>
        <dbReference type="EMBL" id="SPU43048.1"/>
    </source>
</evidence>
<name>A0A2X1ADT6_BREDI</name>
<keyword evidence="1" id="KW-0812">Transmembrane</keyword>
<dbReference type="EMBL" id="UAQM01000002">
    <property type="protein sequence ID" value="SPU43048.1"/>
    <property type="molecule type" value="Genomic_DNA"/>
</dbReference>